<keyword evidence="2" id="KW-1185">Reference proteome</keyword>
<accession>A0A9D4QBW2</accession>
<dbReference type="Proteomes" id="UP000821837">
    <property type="component" value="Chromosome 11"/>
</dbReference>
<evidence type="ECO:0000313" key="2">
    <source>
        <dbReference type="Proteomes" id="UP000821837"/>
    </source>
</evidence>
<reference evidence="1" key="1">
    <citation type="journal article" date="2020" name="Cell">
        <title>Large-Scale Comparative Analyses of Tick Genomes Elucidate Their Genetic Diversity and Vector Capacities.</title>
        <authorList>
            <consortium name="Tick Genome and Microbiome Consortium (TIGMIC)"/>
            <person name="Jia N."/>
            <person name="Wang J."/>
            <person name="Shi W."/>
            <person name="Du L."/>
            <person name="Sun Y."/>
            <person name="Zhan W."/>
            <person name="Jiang J.F."/>
            <person name="Wang Q."/>
            <person name="Zhang B."/>
            <person name="Ji P."/>
            <person name="Bell-Sakyi L."/>
            <person name="Cui X.M."/>
            <person name="Yuan T.T."/>
            <person name="Jiang B.G."/>
            <person name="Yang W.F."/>
            <person name="Lam T.T."/>
            <person name="Chang Q.C."/>
            <person name="Ding S.J."/>
            <person name="Wang X.J."/>
            <person name="Zhu J.G."/>
            <person name="Ruan X.D."/>
            <person name="Zhao L."/>
            <person name="Wei J.T."/>
            <person name="Ye R.Z."/>
            <person name="Que T.C."/>
            <person name="Du C.H."/>
            <person name="Zhou Y.H."/>
            <person name="Cheng J.X."/>
            <person name="Dai P.F."/>
            <person name="Guo W.B."/>
            <person name="Han X.H."/>
            <person name="Huang E.J."/>
            <person name="Li L.F."/>
            <person name="Wei W."/>
            <person name="Gao Y.C."/>
            <person name="Liu J.Z."/>
            <person name="Shao H.Z."/>
            <person name="Wang X."/>
            <person name="Wang C.C."/>
            <person name="Yang T.C."/>
            <person name="Huo Q.B."/>
            <person name="Li W."/>
            <person name="Chen H.Y."/>
            <person name="Chen S.E."/>
            <person name="Zhou L.G."/>
            <person name="Ni X.B."/>
            <person name="Tian J.H."/>
            <person name="Sheng Y."/>
            <person name="Liu T."/>
            <person name="Pan Y.S."/>
            <person name="Xia L.Y."/>
            <person name="Li J."/>
            <person name="Zhao F."/>
            <person name="Cao W.C."/>
        </authorList>
    </citation>
    <scope>NUCLEOTIDE SEQUENCE</scope>
    <source>
        <strain evidence="1">Rsan-2018</strain>
    </source>
</reference>
<name>A0A9D4QBW2_RHISA</name>
<sequence>MCKIIRSECWRQVRFYRDCLRVSCGRFQTGRHWEKLYRRCYHEAELATESLWNAVRPVLPKRGRHSSEAGTIINLGDTPIPERFQQTLRLGPRFNLEPSLRGAEKVALARNVSSRVPENERCRCTSECVAVLVREEPLPKIVGVNCLGTQHRSLPIRSRRQCVAGKAPHLDRSHADNACS</sequence>
<protein>
    <submittedName>
        <fullName evidence="1">Uncharacterized protein</fullName>
    </submittedName>
</protein>
<proteinExistence type="predicted"/>
<reference evidence="1" key="2">
    <citation type="submission" date="2021-09" db="EMBL/GenBank/DDBJ databases">
        <authorList>
            <person name="Jia N."/>
            <person name="Wang J."/>
            <person name="Shi W."/>
            <person name="Du L."/>
            <person name="Sun Y."/>
            <person name="Zhan W."/>
            <person name="Jiang J."/>
            <person name="Wang Q."/>
            <person name="Zhang B."/>
            <person name="Ji P."/>
            <person name="Sakyi L.B."/>
            <person name="Cui X."/>
            <person name="Yuan T."/>
            <person name="Jiang B."/>
            <person name="Yang W."/>
            <person name="Lam T.T.-Y."/>
            <person name="Chang Q."/>
            <person name="Ding S."/>
            <person name="Wang X."/>
            <person name="Zhu J."/>
            <person name="Ruan X."/>
            <person name="Zhao L."/>
            <person name="Wei J."/>
            <person name="Que T."/>
            <person name="Du C."/>
            <person name="Cheng J."/>
            <person name="Dai P."/>
            <person name="Han X."/>
            <person name="Huang E."/>
            <person name="Gao Y."/>
            <person name="Liu J."/>
            <person name="Shao H."/>
            <person name="Ye R."/>
            <person name="Li L."/>
            <person name="Wei W."/>
            <person name="Wang X."/>
            <person name="Wang C."/>
            <person name="Huo Q."/>
            <person name="Li W."/>
            <person name="Guo W."/>
            <person name="Chen H."/>
            <person name="Chen S."/>
            <person name="Zhou L."/>
            <person name="Zhou L."/>
            <person name="Ni X."/>
            <person name="Tian J."/>
            <person name="Zhou Y."/>
            <person name="Sheng Y."/>
            <person name="Liu T."/>
            <person name="Pan Y."/>
            <person name="Xia L."/>
            <person name="Li J."/>
            <person name="Zhao F."/>
            <person name="Cao W."/>
        </authorList>
    </citation>
    <scope>NUCLEOTIDE SEQUENCE</scope>
    <source>
        <strain evidence="1">Rsan-2018</strain>
        <tissue evidence="1">Larvae</tissue>
    </source>
</reference>
<organism evidence="1 2">
    <name type="scientific">Rhipicephalus sanguineus</name>
    <name type="common">Brown dog tick</name>
    <name type="synonym">Ixodes sanguineus</name>
    <dbReference type="NCBI Taxonomy" id="34632"/>
    <lineage>
        <taxon>Eukaryota</taxon>
        <taxon>Metazoa</taxon>
        <taxon>Ecdysozoa</taxon>
        <taxon>Arthropoda</taxon>
        <taxon>Chelicerata</taxon>
        <taxon>Arachnida</taxon>
        <taxon>Acari</taxon>
        <taxon>Parasitiformes</taxon>
        <taxon>Ixodida</taxon>
        <taxon>Ixodoidea</taxon>
        <taxon>Ixodidae</taxon>
        <taxon>Rhipicephalinae</taxon>
        <taxon>Rhipicephalus</taxon>
        <taxon>Rhipicephalus</taxon>
    </lineage>
</organism>
<gene>
    <name evidence="1" type="ORF">HPB52_011883</name>
</gene>
<dbReference type="EMBL" id="JABSTV010001247">
    <property type="protein sequence ID" value="KAH7972399.1"/>
    <property type="molecule type" value="Genomic_DNA"/>
</dbReference>
<comment type="caution">
    <text evidence="1">The sequence shown here is derived from an EMBL/GenBank/DDBJ whole genome shotgun (WGS) entry which is preliminary data.</text>
</comment>
<evidence type="ECO:0000313" key="1">
    <source>
        <dbReference type="EMBL" id="KAH7972399.1"/>
    </source>
</evidence>
<dbReference type="AlphaFoldDB" id="A0A9D4QBW2"/>